<organism evidence="4 5">
    <name type="scientific">Blautia faecicola</name>
    <dbReference type="NCBI Taxonomy" id="2509240"/>
    <lineage>
        <taxon>Bacteria</taxon>
        <taxon>Bacillati</taxon>
        <taxon>Bacillota</taxon>
        <taxon>Clostridia</taxon>
        <taxon>Lachnospirales</taxon>
        <taxon>Lachnospiraceae</taxon>
        <taxon>Blautia</taxon>
    </lineage>
</organism>
<evidence type="ECO:0000256" key="1">
    <source>
        <dbReference type="SAM" id="MobiDB-lite"/>
    </source>
</evidence>
<dbReference type="Pfam" id="PF12158">
    <property type="entry name" value="DUF3592"/>
    <property type="match status" value="1"/>
</dbReference>
<dbReference type="EMBL" id="SDKC01000001">
    <property type="protein sequence ID" value="RXS74389.1"/>
    <property type="molecule type" value="Genomic_DNA"/>
</dbReference>
<feature type="transmembrane region" description="Helical" evidence="2">
    <location>
        <begin position="123"/>
        <end position="144"/>
    </location>
</feature>
<comment type="caution">
    <text evidence="4">The sequence shown here is derived from an EMBL/GenBank/DDBJ whole genome shotgun (WGS) entry which is preliminary data.</text>
</comment>
<sequence length="149" mass="17017">MGLAIGLLLGAILLFWLGTRHRKKVYAEYEDDSQKYTATTTMTLIKQTKSETQRWEDTGDGNRELITDICYLPTYEYTVNGEVYYYTSNHGSDTEQKPGMQRTGYYDPSDPKNITEYQPQKPVLGGVLFFIPGVVLLIFGVVVLRNSLW</sequence>
<dbReference type="AlphaFoldDB" id="A0A4Q1RFQ8"/>
<accession>A0A4Q1RFQ8</accession>
<evidence type="ECO:0000313" key="5">
    <source>
        <dbReference type="Proteomes" id="UP000290106"/>
    </source>
</evidence>
<dbReference type="Proteomes" id="UP000290106">
    <property type="component" value="Unassembled WGS sequence"/>
</dbReference>
<dbReference type="InterPro" id="IPR021994">
    <property type="entry name" value="DUF3592"/>
</dbReference>
<feature type="region of interest" description="Disordered" evidence="1">
    <location>
        <begin position="90"/>
        <end position="111"/>
    </location>
</feature>
<reference evidence="4 5" key="1">
    <citation type="submission" date="2019-01" db="EMBL/GenBank/DDBJ databases">
        <title>Blautia sp. nov. KGMB01111 isolated human feces.</title>
        <authorList>
            <person name="Park J.-E."/>
            <person name="Kim J.-S."/>
            <person name="Park S.-H."/>
        </authorList>
    </citation>
    <scope>NUCLEOTIDE SEQUENCE [LARGE SCALE GENOMIC DNA]</scope>
    <source>
        <strain evidence="4 5">KGMB01111</strain>
    </source>
</reference>
<protein>
    <recommendedName>
        <fullName evidence="3">DUF3592 domain-containing protein</fullName>
    </recommendedName>
</protein>
<dbReference type="RefSeq" id="WP_129257062.1">
    <property type="nucleotide sequence ID" value="NZ_SDKC01000001.1"/>
</dbReference>
<evidence type="ECO:0000256" key="2">
    <source>
        <dbReference type="SAM" id="Phobius"/>
    </source>
</evidence>
<feature type="domain" description="DUF3592" evidence="3">
    <location>
        <begin position="50"/>
        <end position="113"/>
    </location>
</feature>
<evidence type="ECO:0000313" key="4">
    <source>
        <dbReference type="EMBL" id="RXS74389.1"/>
    </source>
</evidence>
<proteinExistence type="predicted"/>
<evidence type="ECO:0000259" key="3">
    <source>
        <dbReference type="Pfam" id="PF12158"/>
    </source>
</evidence>
<name>A0A4Q1RFQ8_9FIRM</name>
<keyword evidence="5" id="KW-1185">Reference proteome</keyword>
<keyword evidence="2" id="KW-1133">Transmembrane helix</keyword>
<gene>
    <name evidence="4" type="ORF">ETP43_03565</name>
</gene>
<keyword evidence="2" id="KW-0812">Transmembrane</keyword>
<dbReference type="OrthoDB" id="2061630at2"/>
<keyword evidence="2" id="KW-0472">Membrane</keyword>